<evidence type="ECO:0000256" key="1">
    <source>
        <dbReference type="SAM" id="SignalP"/>
    </source>
</evidence>
<keyword evidence="3" id="KW-1185">Reference proteome</keyword>
<organism evidence="2 3">
    <name type="scientific">Rhodoferax ferrireducens</name>
    <dbReference type="NCBI Taxonomy" id="192843"/>
    <lineage>
        <taxon>Bacteria</taxon>
        <taxon>Pseudomonadati</taxon>
        <taxon>Pseudomonadota</taxon>
        <taxon>Betaproteobacteria</taxon>
        <taxon>Burkholderiales</taxon>
        <taxon>Comamonadaceae</taxon>
        <taxon>Rhodoferax</taxon>
    </lineage>
</organism>
<dbReference type="RefSeq" id="WP_310370083.1">
    <property type="nucleotide sequence ID" value="NZ_JAVDXT010000001.1"/>
</dbReference>
<dbReference type="EMBL" id="JAVDXT010000001">
    <property type="protein sequence ID" value="MDR7375697.1"/>
    <property type="molecule type" value="Genomic_DNA"/>
</dbReference>
<accession>A0ABU2C2Z8</accession>
<gene>
    <name evidence="2" type="ORF">J2X19_000355</name>
</gene>
<sequence length="221" mass="22972">MSGTPPLWKAALLLALSPAAWAQQACSSDGQPAPIALLERFTSAECEACWSDPQAAQPGADTVALDWIVPSAQGDEAPLSAAARQDGLDRLQALGQAELPDAPLQPSKALLRVARGPALGGYIGTSIELQPAGPIDGPLTAWLALVETIAPGTDGTPVERNLVRNTLVLDWNAAAGSWKEIRPLAVPEGAQAARLRVIGWVEDASARVLVAAQSQCLPEPD</sequence>
<evidence type="ECO:0000313" key="3">
    <source>
        <dbReference type="Proteomes" id="UP001180487"/>
    </source>
</evidence>
<protein>
    <recommendedName>
        <fullName evidence="4">DUF1223 domain-containing protein</fullName>
    </recommendedName>
</protein>
<evidence type="ECO:0000313" key="2">
    <source>
        <dbReference type="EMBL" id="MDR7375697.1"/>
    </source>
</evidence>
<evidence type="ECO:0008006" key="4">
    <source>
        <dbReference type="Google" id="ProtNLM"/>
    </source>
</evidence>
<name>A0ABU2C2Z8_9BURK</name>
<reference evidence="2 3" key="1">
    <citation type="submission" date="2023-07" db="EMBL/GenBank/DDBJ databases">
        <title>Sorghum-associated microbial communities from plants grown in Nebraska, USA.</title>
        <authorList>
            <person name="Schachtman D."/>
        </authorList>
    </citation>
    <scope>NUCLEOTIDE SEQUENCE [LARGE SCALE GENOMIC DNA]</scope>
    <source>
        <strain evidence="2 3">BE313</strain>
    </source>
</reference>
<comment type="caution">
    <text evidence="2">The sequence shown here is derived from an EMBL/GenBank/DDBJ whole genome shotgun (WGS) entry which is preliminary data.</text>
</comment>
<keyword evidence="1" id="KW-0732">Signal</keyword>
<feature type="signal peptide" evidence="1">
    <location>
        <begin position="1"/>
        <end position="22"/>
    </location>
</feature>
<feature type="chain" id="PRO_5045331506" description="DUF1223 domain-containing protein" evidence="1">
    <location>
        <begin position="23"/>
        <end position="221"/>
    </location>
</feature>
<dbReference type="Proteomes" id="UP001180487">
    <property type="component" value="Unassembled WGS sequence"/>
</dbReference>
<proteinExistence type="predicted"/>